<dbReference type="PATRIC" id="fig|362787.3.peg.996"/>
<keyword evidence="2" id="KW-0067">ATP-binding</keyword>
<dbReference type="GO" id="GO:0005524">
    <property type="term" value="F:ATP binding"/>
    <property type="evidence" value="ECO:0007669"/>
    <property type="project" value="UniProtKB-KW"/>
</dbReference>
<feature type="domain" description="Fido" evidence="3">
    <location>
        <begin position="126"/>
        <end position="283"/>
    </location>
</feature>
<feature type="binding site" evidence="2">
    <location>
        <begin position="218"/>
        <end position="225"/>
    </location>
    <ligand>
        <name>ATP</name>
        <dbReference type="ChEBI" id="CHEBI:30616"/>
    </ligand>
</feature>
<reference evidence="4 5" key="1">
    <citation type="journal article" date="2014" name="Mol. Biol. Evol.">
        <title>Massive expansion of Ubiquitination-related gene families within the Chlamydiae.</title>
        <authorList>
            <person name="Domman D."/>
            <person name="Collingro A."/>
            <person name="Lagkouvardos I."/>
            <person name="Gehre L."/>
            <person name="Weinmaier T."/>
            <person name="Rattei T."/>
            <person name="Subtil A."/>
            <person name="Horn M."/>
        </authorList>
    </citation>
    <scope>NUCLEOTIDE SEQUENCE [LARGE SCALE GENOMIC DNA]</scope>
    <source>
        <strain evidence="4 5">EI2</strain>
    </source>
</reference>
<protein>
    <recommendedName>
        <fullName evidence="3">Fido domain-containing protein</fullName>
    </recommendedName>
</protein>
<name>A0A0C1JY47_9BACT</name>
<dbReference type="SUPFAM" id="SSF140931">
    <property type="entry name" value="Fic-like"/>
    <property type="match status" value="1"/>
</dbReference>
<evidence type="ECO:0000256" key="2">
    <source>
        <dbReference type="PIRSR" id="PIRSR640198-2"/>
    </source>
</evidence>
<gene>
    <name evidence="4" type="ORF">DB44_CQ00030</name>
</gene>
<evidence type="ECO:0000259" key="3">
    <source>
        <dbReference type="PROSITE" id="PS51459"/>
    </source>
</evidence>
<dbReference type="InterPro" id="IPR036388">
    <property type="entry name" value="WH-like_DNA-bd_sf"/>
</dbReference>
<feature type="binding site" evidence="2">
    <location>
        <begin position="256"/>
        <end position="257"/>
    </location>
    <ligand>
        <name>ATP</name>
        <dbReference type="ChEBI" id="CHEBI:30616"/>
    </ligand>
</feature>
<evidence type="ECO:0000313" key="5">
    <source>
        <dbReference type="Proteomes" id="UP000031465"/>
    </source>
</evidence>
<dbReference type="PANTHER" id="PTHR13504:SF38">
    <property type="entry name" value="FIDO DOMAIN-CONTAINING PROTEIN"/>
    <property type="match status" value="1"/>
</dbReference>
<dbReference type="InterPro" id="IPR036597">
    <property type="entry name" value="Fido-like_dom_sf"/>
</dbReference>
<dbReference type="PANTHER" id="PTHR13504">
    <property type="entry name" value="FIDO DOMAIN-CONTAINING PROTEIN DDB_G0283145"/>
    <property type="match status" value="1"/>
</dbReference>
<dbReference type="Gene3D" id="1.10.3290.10">
    <property type="entry name" value="Fido-like domain"/>
    <property type="match status" value="1"/>
</dbReference>
<organism evidence="4 5">
    <name type="scientific">Candidatus Protochlamydia amoebophila</name>
    <dbReference type="NCBI Taxonomy" id="362787"/>
    <lineage>
        <taxon>Bacteria</taxon>
        <taxon>Pseudomonadati</taxon>
        <taxon>Chlamydiota</taxon>
        <taxon>Chlamydiia</taxon>
        <taxon>Parachlamydiales</taxon>
        <taxon>Parachlamydiaceae</taxon>
        <taxon>Candidatus Protochlamydia</taxon>
    </lineage>
</organism>
<dbReference type="InterPro" id="IPR003812">
    <property type="entry name" value="Fido"/>
</dbReference>
<dbReference type="Pfam" id="PF02661">
    <property type="entry name" value="Fic"/>
    <property type="match status" value="1"/>
</dbReference>
<feature type="active site" evidence="1">
    <location>
        <position position="214"/>
    </location>
</feature>
<sequence length="368" mass="42431">MYFINRVKTSYYYPIYIYMHSLSLSYLNSLRFSEEHLSTLRLLGEYRGKQALYFKQSPEILKNLQQVAAIESSESSNRLEGITAPHNRIADLVTKNSAPIDRSEQEIAGYRDALNLIHQSGQYMRLTNNVILQLHSWLYRYQSQSGGQWKKLDNQITEIHSDGTRRIRFNPTSAFETPSAMHALIEGYETNIQSIQKEPLIILPVTILDFLCIHPFSDGNGRTARLLTLLLLYHFDYQVGRYISLERIFEESKESYYATLEKSSKGWHEGKHDVMPWMTYFWGVLLRAYNEFEARVGTLKIGQGSKNAYIRQTAERMIGPFAISDIEKACPAVSRDTIRLVLRQLRDEGIIIPQGKGRGAKWKLANSS</sequence>
<comment type="caution">
    <text evidence="4">The sequence shown here is derived from an EMBL/GenBank/DDBJ whole genome shotgun (WGS) entry which is preliminary data.</text>
</comment>
<evidence type="ECO:0000313" key="4">
    <source>
        <dbReference type="EMBL" id="KIC72102.1"/>
    </source>
</evidence>
<dbReference type="EMBL" id="JSAN01000063">
    <property type="protein sequence ID" value="KIC72102.1"/>
    <property type="molecule type" value="Genomic_DNA"/>
</dbReference>
<dbReference type="AlphaFoldDB" id="A0A0C1JY47"/>
<accession>A0A0C1JY47</accession>
<dbReference type="PROSITE" id="PS51459">
    <property type="entry name" value="FIDO"/>
    <property type="match status" value="1"/>
</dbReference>
<evidence type="ECO:0000256" key="1">
    <source>
        <dbReference type="PIRSR" id="PIRSR640198-1"/>
    </source>
</evidence>
<keyword evidence="2" id="KW-0547">Nucleotide-binding</keyword>
<proteinExistence type="predicted"/>
<dbReference type="InterPro" id="IPR040198">
    <property type="entry name" value="Fido_containing"/>
</dbReference>
<dbReference type="Gene3D" id="1.10.10.10">
    <property type="entry name" value="Winged helix-like DNA-binding domain superfamily/Winged helix DNA-binding domain"/>
    <property type="match status" value="1"/>
</dbReference>
<dbReference type="Proteomes" id="UP000031465">
    <property type="component" value="Unassembled WGS sequence"/>
</dbReference>